<reference evidence="1 2" key="1">
    <citation type="submission" date="2020-07" db="EMBL/GenBank/DDBJ databases">
        <title>Genomic Encyclopedia of Type Strains, Phase IV (KMG-IV): sequencing the most valuable type-strain genomes for metagenomic binning, comparative biology and taxonomic classification.</title>
        <authorList>
            <person name="Goeker M."/>
        </authorList>
    </citation>
    <scope>NUCLEOTIDE SEQUENCE [LARGE SCALE GENOMIC DNA]</scope>
    <source>
        <strain evidence="1 2">DSM 45533</strain>
    </source>
</reference>
<evidence type="ECO:0000313" key="2">
    <source>
        <dbReference type="Proteomes" id="UP000530928"/>
    </source>
</evidence>
<dbReference type="Proteomes" id="UP000530928">
    <property type="component" value="Unassembled WGS sequence"/>
</dbReference>
<evidence type="ECO:0008006" key="3">
    <source>
        <dbReference type="Google" id="ProtNLM"/>
    </source>
</evidence>
<evidence type="ECO:0000313" key="1">
    <source>
        <dbReference type="EMBL" id="MBA2892385.1"/>
    </source>
</evidence>
<dbReference type="EMBL" id="JACDUR010000004">
    <property type="protein sequence ID" value="MBA2892385.1"/>
    <property type="molecule type" value="Genomic_DNA"/>
</dbReference>
<dbReference type="InterPro" id="IPR009351">
    <property type="entry name" value="AlkZ-like"/>
</dbReference>
<name>A0A7W0CK24_9ACTN</name>
<dbReference type="Pfam" id="PF06224">
    <property type="entry name" value="AlkZ-like"/>
    <property type="match status" value="1"/>
</dbReference>
<keyword evidence="2" id="KW-1185">Reference proteome</keyword>
<accession>A0A7W0CK24</accession>
<dbReference type="RefSeq" id="WP_181611169.1">
    <property type="nucleotide sequence ID" value="NZ_BAABAM010000003.1"/>
</dbReference>
<dbReference type="PANTHER" id="PTHR38479:SF2">
    <property type="entry name" value="WINGED HELIX DNA-BINDING DOMAIN-CONTAINING PROTEIN"/>
    <property type="match status" value="1"/>
</dbReference>
<organism evidence="1 2">
    <name type="scientific">Nonomuraea soli</name>
    <dbReference type="NCBI Taxonomy" id="1032476"/>
    <lineage>
        <taxon>Bacteria</taxon>
        <taxon>Bacillati</taxon>
        <taxon>Actinomycetota</taxon>
        <taxon>Actinomycetes</taxon>
        <taxon>Streptosporangiales</taxon>
        <taxon>Streptosporangiaceae</taxon>
        <taxon>Nonomuraea</taxon>
    </lineage>
</organism>
<dbReference type="PANTHER" id="PTHR38479">
    <property type="entry name" value="LMO0824 PROTEIN"/>
    <property type="match status" value="1"/>
</dbReference>
<protein>
    <recommendedName>
        <fullName evidence="3">Winged helix DNA-binding domain-containing protein</fullName>
    </recommendedName>
</protein>
<comment type="caution">
    <text evidence="1">The sequence shown here is derived from an EMBL/GenBank/DDBJ whole genome shotgun (WGS) entry which is preliminary data.</text>
</comment>
<dbReference type="AlphaFoldDB" id="A0A7W0CK24"/>
<gene>
    <name evidence="1" type="ORF">HNR30_003739</name>
</gene>
<proteinExistence type="predicted"/>
<sequence>MDKLRAWWAHRQGLDGGLTGAPPAQVLAETGWARSVGGSNPYLTLFARAGSSREQADRAAAGLEVCELPSARGCTYVLPAADFALGLTVGSGAAQGEAAKAIRLGVSEKELEELAAGVLSVTGDAPLDPAALKPLLGDLVRNLGEAGKKAGVTTTLPVVLGLLQAAGEIRRVPVNGRFDQQRFGYVRWGLGGMPVDNARVELARRYLRWTGAATLANLRWFTGWTVRDAKAAVAELEPVDLGEGLLTLDADAYFAYERPAEPRYALVAGIDGITLLRRQIDTLVDGDETKGQLDLQSHAILDRGRLVGLWEYDPAEGELVWGTFEPPADADALREQVARTEAFAREQLGDVRSFSLDSPASRAPRLAAIRAMDR</sequence>